<dbReference type="AlphaFoldDB" id="A0A7W7B0X1"/>
<dbReference type="PANTHER" id="PTHR42879">
    <property type="entry name" value="3-OXOACYL-(ACYL-CARRIER-PROTEIN) REDUCTASE"/>
    <property type="match status" value="1"/>
</dbReference>
<keyword evidence="4" id="KW-1185">Reference proteome</keyword>
<dbReference type="InterPro" id="IPR002347">
    <property type="entry name" value="SDR_fam"/>
</dbReference>
<protein>
    <submittedName>
        <fullName evidence="3">3-oxoacyl-[acyl-carrier protein] reductase</fullName>
        <ecNumber evidence="3">1.1.1.100</ecNumber>
    </submittedName>
</protein>
<comment type="caution">
    <text evidence="3">The sequence shown here is derived from an EMBL/GenBank/DDBJ whole genome shotgun (WGS) entry which is preliminary data.</text>
</comment>
<gene>
    <name evidence="3" type="ORF">GGQ98_001625</name>
</gene>
<evidence type="ECO:0000259" key="2">
    <source>
        <dbReference type="SMART" id="SM00822"/>
    </source>
</evidence>
<accession>A0A7W7B0X1</accession>
<dbReference type="SMART" id="SM00822">
    <property type="entry name" value="PKS_KR"/>
    <property type="match status" value="1"/>
</dbReference>
<dbReference type="InterPro" id="IPR057326">
    <property type="entry name" value="KR_dom"/>
</dbReference>
<dbReference type="Pfam" id="PF13561">
    <property type="entry name" value="adh_short_C2"/>
    <property type="match status" value="1"/>
</dbReference>
<dbReference type="Gene3D" id="3.40.50.720">
    <property type="entry name" value="NAD(P)-binding Rossmann-like Domain"/>
    <property type="match status" value="1"/>
</dbReference>
<evidence type="ECO:0000313" key="3">
    <source>
        <dbReference type="EMBL" id="MBB4632008.1"/>
    </source>
</evidence>
<dbReference type="Proteomes" id="UP000566324">
    <property type="component" value="Unassembled WGS sequence"/>
</dbReference>
<name>A0A7W7B0X1_9SPHN</name>
<dbReference type="SUPFAM" id="SSF51735">
    <property type="entry name" value="NAD(P)-binding Rossmann-fold domains"/>
    <property type="match status" value="1"/>
</dbReference>
<reference evidence="3 4" key="1">
    <citation type="submission" date="2020-08" db="EMBL/GenBank/DDBJ databases">
        <title>Genomic Encyclopedia of Type Strains, Phase IV (KMG-IV): sequencing the most valuable type-strain genomes for metagenomic binning, comparative biology and taxonomic classification.</title>
        <authorList>
            <person name="Goeker M."/>
        </authorList>
    </citation>
    <scope>NUCLEOTIDE SEQUENCE [LARGE SCALE GENOMIC DNA]</scope>
    <source>
        <strain evidence="3 4">DSM 17328</strain>
    </source>
</reference>
<sequence>MAGKVALVTGGGRGMGRRVAEQLADRGVNVSILTRTQSSGEDAAAAVRSRGGLAQLHVVDVCDKAAVDAAVADTIATFGRLDIVVHSAANVSYNPIDAITGEEFDSCIRSILYAGYWLIQASIPALEASGAGRIVFILSTNGPRVVVPGMAHYAAAKAGLNAFMRSAALELGPRGITVNAIEPGLTASDRMVEHLDPAVADRIARTFPIPRVGTPDDIANAVMFLVSPASSYITGESIAVDGGTALASPIQLGNAL</sequence>
<dbReference type="GO" id="GO:0004316">
    <property type="term" value="F:3-oxoacyl-[acyl-carrier-protein] reductase (NADPH) activity"/>
    <property type="evidence" value="ECO:0007669"/>
    <property type="project" value="UniProtKB-EC"/>
</dbReference>
<organism evidence="3 4">
    <name type="scientific">Sphingosinicella soli</name>
    <dbReference type="NCBI Taxonomy" id="333708"/>
    <lineage>
        <taxon>Bacteria</taxon>
        <taxon>Pseudomonadati</taxon>
        <taxon>Pseudomonadota</taxon>
        <taxon>Alphaproteobacteria</taxon>
        <taxon>Sphingomonadales</taxon>
        <taxon>Sphingosinicellaceae</taxon>
        <taxon>Sphingosinicella</taxon>
    </lineage>
</organism>
<dbReference type="FunFam" id="3.40.50.720:FF:000084">
    <property type="entry name" value="Short-chain dehydrogenase reductase"/>
    <property type="match status" value="1"/>
</dbReference>
<feature type="domain" description="Ketoreductase" evidence="2">
    <location>
        <begin position="4"/>
        <end position="184"/>
    </location>
</feature>
<dbReference type="EC" id="1.1.1.100" evidence="3"/>
<dbReference type="PANTHER" id="PTHR42879:SF2">
    <property type="entry name" value="3-OXOACYL-[ACYL-CARRIER-PROTEIN] REDUCTASE FABG"/>
    <property type="match status" value="1"/>
</dbReference>
<comment type="similarity">
    <text evidence="1">Belongs to the short-chain dehydrogenases/reductases (SDR) family.</text>
</comment>
<dbReference type="EMBL" id="JACHNZ010000015">
    <property type="protein sequence ID" value="MBB4632008.1"/>
    <property type="molecule type" value="Genomic_DNA"/>
</dbReference>
<dbReference type="PRINTS" id="PR00080">
    <property type="entry name" value="SDRFAMILY"/>
</dbReference>
<evidence type="ECO:0000313" key="4">
    <source>
        <dbReference type="Proteomes" id="UP000566324"/>
    </source>
</evidence>
<keyword evidence="3" id="KW-0560">Oxidoreductase</keyword>
<evidence type="ECO:0000256" key="1">
    <source>
        <dbReference type="ARBA" id="ARBA00006484"/>
    </source>
</evidence>
<dbReference type="PRINTS" id="PR00081">
    <property type="entry name" value="GDHRDH"/>
</dbReference>
<proteinExistence type="inferred from homology"/>
<dbReference type="InterPro" id="IPR050259">
    <property type="entry name" value="SDR"/>
</dbReference>
<dbReference type="InterPro" id="IPR036291">
    <property type="entry name" value="NAD(P)-bd_dom_sf"/>
</dbReference>
<dbReference type="RefSeq" id="WP_184067737.1">
    <property type="nucleotide sequence ID" value="NZ_JACHNZ010000015.1"/>
</dbReference>